<dbReference type="PANTHER" id="PTHR45528">
    <property type="entry name" value="SENSOR HISTIDINE KINASE CPXA"/>
    <property type="match status" value="1"/>
</dbReference>
<reference evidence="17" key="2">
    <citation type="journal article" date="2021" name="Sci. Rep.">
        <title>The distribution of antibiotic resistance genes in chicken gut microbiota commensals.</title>
        <authorList>
            <person name="Juricova H."/>
            <person name="Matiasovicova J."/>
            <person name="Kubasova T."/>
            <person name="Cejkova D."/>
            <person name="Rychlik I."/>
        </authorList>
    </citation>
    <scope>NUCLEOTIDE SEQUENCE</scope>
    <source>
        <strain evidence="17">An559</strain>
    </source>
</reference>
<feature type="transmembrane region" description="Helical" evidence="14">
    <location>
        <begin position="12"/>
        <end position="35"/>
    </location>
</feature>
<dbReference type="PROSITE" id="PS50885">
    <property type="entry name" value="HAMP"/>
    <property type="match status" value="1"/>
</dbReference>
<sequence length="491" mass="54829">MTMQKSIFSKYFTICAALILTSIVILGTVFLGFAAQYNKTQTFDSLNRNAKSIGKLFAEYSAGTSGFTQTTFDVYLKNTAETLGAQIFITDAEGKTIYCTEQTPCRHTAQTIPSDIITTLVTTGNYAELGKLGGVYDGRYHTVAVTAAANLQTFCIFVSVYDMGQQQVFLNELIKMFLISAAVVLVIASIAVYFISVQLVKPLRQMSEAAKKFGRGEFDTRLEVTSYDEMGQLAMSLNQMAQSLSTTESARRSFTANISHELKTPMTTISGFVDGILDGTIPPEKQRHYLTIVSEETKRLSRLVRTMLNLSRIEAGEMQMKRTKFNIVDTICQTVFLFEKQIEEKHLEVRGLDHEKVMVEADPDLMYQVVYNLTENAVKFVNDGGYLAFDFSSDAKHIYVSVKNSGTGLTKEEIPKIFDRFYKTDRSRGLDKNGVGLGLYIVRSIVSLHGGEIIVRSTEGEFVEFMFSLPYMRQGVKFKKNAAAVLESENT</sequence>
<keyword evidence="7 14" id="KW-0812">Transmembrane</keyword>
<dbReference type="CDD" id="cd00082">
    <property type="entry name" value="HisKA"/>
    <property type="match status" value="1"/>
</dbReference>
<evidence type="ECO:0000256" key="2">
    <source>
        <dbReference type="ARBA" id="ARBA00004651"/>
    </source>
</evidence>
<dbReference type="SUPFAM" id="SSF158472">
    <property type="entry name" value="HAMP domain-like"/>
    <property type="match status" value="1"/>
</dbReference>
<keyword evidence="6" id="KW-0808">Transferase</keyword>
<evidence type="ECO:0000256" key="10">
    <source>
        <dbReference type="ARBA" id="ARBA00022840"/>
    </source>
</evidence>
<evidence type="ECO:0000256" key="7">
    <source>
        <dbReference type="ARBA" id="ARBA00022692"/>
    </source>
</evidence>
<dbReference type="PROSITE" id="PS50109">
    <property type="entry name" value="HIS_KIN"/>
    <property type="match status" value="1"/>
</dbReference>
<dbReference type="SMART" id="SM00387">
    <property type="entry name" value="HATPase_c"/>
    <property type="match status" value="1"/>
</dbReference>
<evidence type="ECO:0000256" key="4">
    <source>
        <dbReference type="ARBA" id="ARBA00022475"/>
    </source>
</evidence>
<comment type="caution">
    <text evidence="17">The sequence shown here is derived from an EMBL/GenBank/DDBJ whole genome shotgun (WGS) entry which is preliminary data.</text>
</comment>
<feature type="domain" description="Histidine kinase" evidence="15">
    <location>
        <begin position="257"/>
        <end position="473"/>
    </location>
</feature>
<evidence type="ECO:0000256" key="6">
    <source>
        <dbReference type="ARBA" id="ARBA00022679"/>
    </source>
</evidence>
<keyword evidence="5" id="KW-0597">Phosphoprotein</keyword>
<dbReference type="EMBL" id="JACJKY010000003">
    <property type="protein sequence ID" value="MBM6920043.1"/>
    <property type="molecule type" value="Genomic_DNA"/>
</dbReference>
<dbReference type="Gene3D" id="6.10.340.10">
    <property type="match status" value="1"/>
</dbReference>
<feature type="transmembrane region" description="Helical" evidence="14">
    <location>
        <begin position="173"/>
        <end position="195"/>
    </location>
</feature>
<dbReference type="CDD" id="cd00075">
    <property type="entry name" value="HATPase"/>
    <property type="match status" value="1"/>
</dbReference>
<comment type="subcellular location">
    <subcellularLocation>
        <location evidence="2">Cell membrane</location>
        <topology evidence="2">Multi-pass membrane protein</topology>
    </subcellularLocation>
</comment>
<accession>A0A938X584</accession>
<keyword evidence="9 17" id="KW-0418">Kinase</keyword>
<dbReference type="SMART" id="SM00304">
    <property type="entry name" value="HAMP"/>
    <property type="match status" value="1"/>
</dbReference>
<dbReference type="EC" id="2.7.13.3" evidence="3"/>
<dbReference type="Gene3D" id="3.30.565.10">
    <property type="entry name" value="Histidine kinase-like ATPase, C-terminal domain"/>
    <property type="match status" value="1"/>
</dbReference>
<keyword evidence="4" id="KW-1003">Cell membrane</keyword>
<keyword evidence="8" id="KW-0547">Nucleotide-binding</keyword>
<dbReference type="Pfam" id="PF02518">
    <property type="entry name" value="HATPase_c"/>
    <property type="match status" value="1"/>
</dbReference>
<name>A0A938X584_9FIRM</name>
<dbReference type="InterPro" id="IPR003661">
    <property type="entry name" value="HisK_dim/P_dom"/>
</dbReference>
<evidence type="ECO:0000313" key="17">
    <source>
        <dbReference type="EMBL" id="MBM6920043.1"/>
    </source>
</evidence>
<keyword evidence="12" id="KW-0902">Two-component regulatory system</keyword>
<dbReference type="RefSeq" id="WP_204444464.1">
    <property type="nucleotide sequence ID" value="NZ_JACJKY010000003.1"/>
</dbReference>
<dbReference type="InterPro" id="IPR004358">
    <property type="entry name" value="Sig_transdc_His_kin-like_C"/>
</dbReference>
<keyword evidence="10" id="KW-0067">ATP-binding</keyword>
<evidence type="ECO:0000256" key="9">
    <source>
        <dbReference type="ARBA" id="ARBA00022777"/>
    </source>
</evidence>
<dbReference type="GO" id="GO:0000155">
    <property type="term" value="F:phosphorelay sensor kinase activity"/>
    <property type="evidence" value="ECO:0007669"/>
    <property type="project" value="InterPro"/>
</dbReference>
<dbReference type="InterPro" id="IPR050398">
    <property type="entry name" value="HssS/ArlS-like"/>
</dbReference>
<dbReference type="Pfam" id="PF00672">
    <property type="entry name" value="HAMP"/>
    <property type="match status" value="1"/>
</dbReference>
<dbReference type="SUPFAM" id="SSF55874">
    <property type="entry name" value="ATPase domain of HSP90 chaperone/DNA topoisomerase II/histidine kinase"/>
    <property type="match status" value="1"/>
</dbReference>
<keyword evidence="11 14" id="KW-1133">Transmembrane helix</keyword>
<dbReference type="InterPro" id="IPR036890">
    <property type="entry name" value="HATPase_C_sf"/>
</dbReference>
<dbReference type="FunFam" id="1.10.287.130:FF:000001">
    <property type="entry name" value="Two-component sensor histidine kinase"/>
    <property type="match status" value="1"/>
</dbReference>
<comment type="catalytic activity">
    <reaction evidence="1">
        <text>ATP + protein L-histidine = ADP + protein N-phospho-L-histidine.</text>
        <dbReference type="EC" id="2.7.13.3"/>
    </reaction>
</comment>
<gene>
    <name evidence="17" type="ORF">H6A12_02555</name>
</gene>
<evidence type="ECO:0000256" key="14">
    <source>
        <dbReference type="SAM" id="Phobius"/>
    </source>
</evidence>
<dbReference type="Proteomes" id="UP000774750">
    <property type="component" value="Unassembled WGS sequence"/>
</dbReference>
<evidence type="ECO:0000259" key="15">
    <source>
        <dbReference type="PROSITE" id="PS50109"/>
    </source>
</evidence>
<dbReference type="GO" id="GO:0005524">
    <property type="term" value="F:ATP binding"/>
    <property type="evidence" value="ECO:0007669"/>
    <property type="project" value="UniProtKB-KW"/>
</dbReference>
<evidence type="ECO:0000256" key="11">
    <source>
        <dbReference type="ARBA" id="ARBA00022989"/>
    </source>
</evidence>
<evidence type="ECO:0000259" key="16">
    <source>
        <dbReference type="PROSITE" id="PS50885"/>
    </source>
</evidence>
<reference evidence="17" key="1">
    <citation type="submission" date="2020-08" db="EMBL/GenBank/DDBJ databases">
        <authorList>
            <person name="Cejkova D."/>
            <person name="Kubasova T."/>
            <person name="Jahodarova E."/>
            <person name="Rychlik I."/>
        </authorList>
    </citation>
    <scope>NUCLEOTIDE SEQUENCE</scope>
    <source>
        <strain evidence="17">An559</strain>
    </source>
</reference>
<dbReference type="AlphaFoldDB" id="A0A938X584"/>
<proteinExistence type="predicted"/>
<dbReference type="InterPro" id="IPR036097">
    <property type="entry name" value="HisK_dim/P_sf"/>
</dbReference>
<protein>
    <recommendedName>
        <fullName evidence="3">histidine kinase</fullName>
        <ecNumber evidence="3">2.7.13.3</ecNumber>
    </recommendedName>
</protein>
<dbReference type="PANTHER" id="PTHR45528:SF1">
    <property type="entry name" value="SENSOR HISTIDINE KINASE CPXA"/>
    <property type="match status" value="1"/>
</dbReference>
<dbReference type="SMART" id="SM00388">
    <property type="entry name" value="HisKA"/>
    <property type="match status" value="1"/>
</dbReference>
<dbReference type="SUPFAM" id="SSF47384">
    <property type="entry name" value="Homodimeric domain of signal transducing histidine kinase"/>
    <property type="match status" value="1"/>
</dbReference>
<keyword evidence="13 14" id="KW-0472">Membrane</keyword>
<keyword evidence="18" id="KW-1185">Reference proteome</keyword>
<dbReference type="Gene3D" id="1.10.287.130">
    <property type="match status" value="1"/>
</dbReference>
<evidence type="ECO:0000256" key="1">
    <source>
        <dbReference type="ARBA" id="ARBA00000085"/>
    </source>
</evidence>
<evidence type="ECO:0000256" key="5">
    <source>
        <dbReference type="ARBA" id="ARBA00022553"/>
    </source>
</evidence>
<dbReference type="InterPro" id="IPR005467">
    <property type="entry name" value="His_kinase_dom"/>
</dbReference>
<dbReference type="FunFam" id="3.30.565.10:FF:000006">
    <property type="entry name" value="Sensor histidine kinase WalK"/>
    <property type="match status" value="1"/>
</dbReference>
<dbReference type="PRINTS" id="PR00344">
    <property type="entry name" value="BCTRLSENSOR"/>
</dbReference>
<feature type="transmembrane region" description="Helical" evidence="14">
    <location>
        <begin position="140"/>
        <end position="161"/>
    </location>
</feature>
<dbReference type="InterPro" id="IPR003594">
    <property type="entry name" value="HATPase_dom"/>
</dbReference>
<feature type="domain" description="HAMP" evidence="16">
    <location>
        <begin position="197"/>
        <end position="249"/>
    </location>
</feature>
<evidence type="ECO:0000256" key="13">
    <source>
        <dbReference type="ARBA" id="ARBA00023136"/>
    </source>
</evidence>
<evidence type="ECO:0000256" key="8">
    <source>
        <dbReference type="ARBA" id="ARBA00022741"/>
    </source>
</evidence>
<evidence type="ECO:0000256" key="3">
    <source>
        <dbReference type="ARBA" id="ARBA00012438"/>
    </source>
</evidence>
<organism evidence="17 18">
    <name type="scientific">Merdimmobilis hominis</name>
    <dbReference type="NCBI Taxonomy" id="2897707"/>
    <lineage>
        <taxon>Bacteria</taxon>
        <taxon>Bacillati</taxon>
        <taxon>Bacillota</taxon>
        <taxon>Clostridia</taxon>
        <taxon>Eubacteriales</taxon>
        <taxon>Oscillospiraceae</taxon>
        <taxon>Merdimmobilis</taxon>
    </lineage>
</organism>
<dbReference type="GO" id="GO:0005886">
    <property type="term" value="C:plasma membrane"/>
    <property type="evidence" value="ECO:0007669"/>
    <property type="project" value="UniProtKB-SubCell"/>
</dbReference>
<evidence type="ECO:0000313" key="18">
    <source>
        <dbReference type="Proteomes" id="UP000774750"/>
    </source>
</evidence>
<dbReference type="InterPro" id="IPR003660">
    <property type="entry name" value="HAMP_dom"/>
</dbReference>
<evidence type="ECO:0000256" key="12">
    <source>
        <dbReference type="ARBA" id="ARBA00023012"/>
    </source>
</evidence>
<dbReference type="Pfam" id="PF00512">
    <property type="entry name" value="HisKA"/>
    <property type="match status" value="1"/>
</dbReference>
<dbReference type="CDD" id="cd06225">
    <property type="entry name" value="HAMP"/>
    <property type="match status" value="1"/>
</dbReference>